<keyword evidence="4 6" id="KW-1133">Transmembrane helix</keyword>
<evidence type="ECO:0000313" key="8">
    <source>
        <dbReference type="Proteomes" id="UP001266995"/>
    </source>
</evidence>
<dbReference type="PANTHER" id="PTHR30250:SF11">
    <property type="entry name" value="O-ANTIGEN TRANSPORTER-RELATED"/>
    <property type="match status" value="1"/>
</dbReference>
<dbReference type="Pfam" id="PF01943">
    <property type="entry name" value="Polysacc_synt"/>
    <property type="match status" value="1"/>
</dbReference>
<dbReference type="RefSeq" id="WP_195511589.1">
    <property type="nucleotide sequence ID" value="NZ_JADMQL010000002.1"/>
</dbReference>
<reference evidence="7" key="1">
    <citation type="submission" date="2023-08" db="EMBL/GenBank/DDBJ databases">
        <title>Reintroducing virulent viruses to syntetic microbiomes.</title>
        <authorList>
            <person name="Wilde J."/>
            <person name="Boyes R."/>
            <person name="Robinson A.V."/>
            <person name="Daisley B.A."/>
            <person name="Allen-Vercoe E."/>
        </authorList>
    </citation>
    <scope>NUCLEOTIDE SEQUENCE</scope>
    <source>
        <strain evidence="7">225I_12FAA</strain>
    </source>
</reference>
<evidence type="ECO:0000256" key="1">
    <source>
        <dbReference type="ARBA" id="ARBA00004651"/>
    </source>
</evidence>
<dbReference type="EMBL" id="JAVSNH010000001">
    <property type="protein sequence ID" value="MDT4513485.1"/>
    <property type="molecule type" value="Genomic_DNA"/>
</dbReference>
<comment type="subcellular location">
    <subcellularLocation>
        <location evidence="1">Cell membrane</location>
        <topology evidence="1">Multi-pass membrane protein</topology>
    </subcellularLocation>
</comment>
<feature type="transmembrane region" description="Helical" evidence="6">
    <location>
        <begin position="214"/>
        <end position="231"/>
    </location>
</feature>
<dbReference type="PANTHER" id="PTHR30250">
    <property type="entry name" value="PST FAMILY PREDICTED COLANIC ACID TRANSPORTER"/>
    <property type="match status" value="1"/>
</dbReference>
<feature type="transmembrane region" description="Helical" evidence="6">
    <location>
        <begin position="327"/>
        <end position="346"/>
    </location>
</feature>
<evidence type="ECO:0000256" key="3">
    <source>
        <dbReference type="ARBA" id="ARBA00022692"/>
    </source>
</evidence>
<organism evidence="7 8">
    <name type="scientific">Bacteroides cellulosilyticus</name>
    <dbReference type="NCBI Taxonomy" id="246787"/>
    <lineage>
        <taxon>Bacteria</taxon>
        <taxon>Pseudomonadati</taxon>
        <taxon>Bacteroidota</taxon>
        <taxon>Bacteroidia</taxon>
        <taxon>Bacteroidales</taxon>
        <taxon>Bacteroidaceae</taxon>
        <taxon>Bacteroides</taxon>
    </lineage>
</organism>
<dbReference type="GO" id="GO:0005886">
    <property type="term" value="C:plasma membrane"/>
    <property type="evidence" value="ECO:0007669"/>
    <property type="project" value="UniProtKB-SubCell"/>
</dbReference>
<evidence type="ECO:0000256" key="5">
    <source>
        <dbReference type="ARBA" id="ARBA00023136"/>
    </source>
</evidence>
<name>A0AAW8VMQ9_9BACE</name>
<feature type="transmembrane region" description="Helical" evidence="6">
    <location>
        <begin position="383"/>
        <end position="402"/>
    </location>
</feature>
<keyword evidence="3 6" id="KW-0812">Transmembrane</keyword>
<dbReference type="AlphaFoldDB" id="A0AAW8VMQ9"/>
<sequence length="471" mass="54080">MSKYSRLGKNVSLMFLGNIGSKVLTFLMLPFYTSQLSVGDYGTIDLIQVYVTLLTGIVTCCLTEAIFVFPKNQLLIKQKSYFTSGFLFSLGALLLTWVIFVVLVNLLHLVAYNGIFVEYNTCIFLTICVTYFQSYTQQFVRSIGKIKIYVISGIVLTLSTVLLSLLLLPLWGITGYIYTMIFASFITSIYTMLAGKEYEYFSLKWLSKEKLCEMLKYSIPMIPNSVMWWVLSTLNRPLLEHYSGIDSVGILAVANKFPMLLTMVYGVFTYSWQISVLEEFKSEGYKMFYNRIFRILLVVLSFFLLGITLLSRPLIEMMTTSGYYEAWLYVPLLSLSVVFSNLAGFVGTNFLATKESKYYFSTSVWGGIACILMNFLFIPLLGIWGAVISILVSNVLILLLRLRITWKYVPVFRWHIHISVLLVIGVYMVLSFFVENMFVDVFCFLLSLSIIMLLNRDFLREAFAVYRKMKE</sequence>
<protein>
    <submittedName>
        <fullName evidence="7">Oligosaccharide flippase family protein</fullName>
    </submittedName>
</protein>
<feature type="transmembrane region" description="Helical" evidence="6">
    <location>
        <begin position="146"/>
        <end position="167"/>
    </location>
</feature>
<feature type="transmembrane region" description="Helical" evidence="6">
    <location>
        <begin position="110"/>
        <end position="134"/>
    </location>
</feature>
<gene>
    <name evidence="7" type="ORF">RO785_21160</name>
</gene>
<evidence type="ECO:0000256" key="6">
    <source>
        <dbReference type="SAM" id="Phobius"/>
    </source>
</evidence>
<feature type="transmembrane region" description="Helical" evidence="6">
    <location>
        <begin position="173"/>
        <end position="193"/>
    </location>
</feature>
<feature type="transmembrane region" description="Helical" evidence="6">
    <location>
        <begin position="251"/>
        <end position="272"/>
    </location>
</feature>
<comment type="caution">
    <text evidence="7">The sequence shown here is derived from an EMBL/GenBank/DDBJ whole genome shotgun (WGS) entry which is preliminary data.</text>
</comment>
<evidence type="ECO:0000313" key="7">
    <source>
        <dbReference type="EMBL" id="MDT4513485.1"/>
    </source>
</evidence>
<dbReference type="Proteomes" id="UP001266995">
    <property type="component" value="Unassembled WGS sequence"/>
</dbReference>
<evidence type="ECO:0000256" key="4">
    <source>
        <dbReference type="ARBA" id="ARBA00022989"/>
    </source>
</evidence>
<dbReference type="InterPro" id="IPR050833">
    <property type="entry name" value="Poly_Biosynth_Transport"/>
</dbReference>
<dbReference type="InterPro" id="IPR002797">
    <property type="entry name" value="Polysacc_synth"/>
</dbReference>
<feature type="transmembrane region" description="Helical" evidence="6">
    <location>
        <begin position="414"/>
        <end position="433"/>
    </location>
</feature>
<keyword evidence="2" id="KW-1003">Cell membrane</keyword>
<feature type="transmembrane region" description="Helical" evidence="6">
    <location>
        <begin position="81"/>
        <end position="104"/>
    </location>
</feature>
<evidence type="ECO:0000256" key="2">
    <source>
        <dbReference type="ARBA" id="ARBA00022475"/>
    </source>
</evidence>
<feature type="transmembrane region" description="Helical" evidence="6">
    <location>
        <begin position="439"/>
        <end position="459"/>
    </location>
</feature>
<feature type="transmembrane region" description="Helical" evidence="6">
    <location>
        <begin position="292"/>
        <end position="315"/>
    </location>
</feature>
<feature type="transmembrane region" description="Helical" evidence="6">
    <location>
        <begin position="47"/>
        <end position="69"/>
    </location>
</feature>
<accession>A0AAW8VMQ9</accession>
<feature type="transmembrane region" description="Helical" evidence="6">
    <location>
        <begin position="358"/>
        <end position="377"/>
    </location>
</feature>
<feature type="transmembrane region" description="Helical" evidence="6">
    <location>
        <begin position="12"/>
        <end position="32"/>
    </location>
</feature>
<proteinExistence type="predicted"/>
<keyword evidence="5 6" id="KW-0472">Membrane</keyword>